<dbReference type="Gene3D" id="3.40.50.150">
    <property type="entry name" value="Vaccinia Virus protein VP39"/>
    <property type="match status" value="1"/>
</dbReference>
<dbReference type="EMBL" id="WOEZ01000011">
    <property type="protein sequence ID" value="NPT53468.1"/>
    <property type="molecule type" value="Genomic_DNA"/>
</dbReference>
<comment type="caution">
    <text evidence="5">Lacks conserved residue(s) required for the propagation of feature annotation.</text>
</comment>
<keyword evidence="3 5" id="KW-0745">Spermidine biosynthesis</keyword>
<keyword evidence="4 5" id="KW-0620">Polyamine biosynthesis</keyword>
<feature type="active site" description="Proton acceptor" evidence="5 6">
    <location>
        <position position="196"/>
    </location>
</feature>
<proteinExistence type="inferred from homology"/>
<keyword evidence="9" id="KW-1185">Reference proteome</keyword>
<feature type="domain" description="PABS" evidence="7">
    <location>
        <begin position="1"/>
        <end position="275"/>
    </location>
</feature>
<dbReference type="PANTHER" id="PTHR43317">
    <property type="entry name" value="THERMOSPERMINE SYNTHASE ACAULIS5"/>
    <property type="match status" value="1"/>
</dbReference>
<accession>A0A972NJJ8</accession>
<evidence type="ECO:0000256" key="5">
    <source>
        <dbReference type="HAMAP-Rule" id="MF_00198"/>
    </source>
</evidence>
<dbReference type="SUPFAM" id="SSF53335">
    <property type="entry name" value="S-adenosyl-L-methionine-dependent methyltransferases"/>
    <property type="match status" value="1"/>
</dbReference>
<dbReference type="AlphaFoldDB" id="A0A972NJJ8"/>
<feature type="binding site" evidence="5">
    <location>
        <position position="82"/>
    </location>
    <ligand>
        <name>spermidine</name>
        <dbReference type="ChEBI" id="CHEBI:57834"/>
    </ligand>
</feature>
<dbReference type="GO" id="GO:0004766">
    <property type="term" value="F:spermidine synthase activity"/>
    <property type="evidence" value="ECO:0007669"/>
    <property type="project" value="UniProtKB-UniRule"/>
</dbReference>
<reference evidence="8 9" key="1">
    <citation type="submission" date="2019-11" db="EMBL/GenBank/DDBJ databases">
        <title>Metabolism of dissolved organic matter in forest soils.</title>
        <authorList>
            <person name="Cyle K.T."/>
            <person name="Wilhelm R.C."/>
            <person name="Martinez C.E."/>
        </authorList>
    </citation>
    <scope>NUCLEOTIDE SEQUENCE [LARGE SCALE GENOMIC DNA]</scope>
    <source>
        <strain evidence="8 9">5N</strain>
    </source>
</reference>
<evidence type="ECO:0000259" key="7">
    <source>
        <dbReference type="PROSITE" id="PS51006"/>
    </source>
</evidence>
<dbReference type="PROSITE" id="PS51006">
    <property type="entry name" value="PABS_2"/>
    <property type="match status" value="1"/>
</dbReference>
<organism evidence="8 9">
    <name type="scientific">Paraburkholderia elongata</name>
    <dbReference type="NCBI Taxonomy" id="2675747"/>
    <lineage>
        <taxon>Bacteria</taxon>
        <taxon>Pseudomonadati</taxon>
        <taxon>Pseudomonadota</taxon>
        <taxon>Betaproteobacteria</taxon>
        <taxon>Burkholderiales</taxon>
        <taxon>Burkholderiaceae</taxon>
        <taxon>Paraburkholderia</taxon>
    </lineage>
</organism>
<dbReference type="PANTHER" id="PTHR43317:SF1">
    <property type="entry name" value="THERMOSPERMINE SYNTHASE ACAULIS5"/>
    <property type="match status" value="1"/>
</dbReference>
<evidence type="ECO:0000256" key="6">
    <source>
        <dbReference type="PROSITE-ProRule" id="PRU00354"/>
    </source>
</evidence>
<comment type="subunit">
    <text evidence="5">Homodimer or homotetramer.</text>
</comment>
<dbReference type="InterPro" id="IPR037163">
    <property type="entry name" value="Spermidine_synt_N_sf"/>
</dbReference>
<dbReference type="HAMAP" id="MF_00198">
    <property type="entry name" value="Spermidine_synth"/>
    <property type="match status" value="1"/>
</dbReference>
<feature type="binding site" evidence="5">
    <location>
        <position position="58"/>
    </location>
    <ligand>
        <name>spermidine</name>
        <dbReference type="ChEBI" id="CHEBI:57834"/>
    </ligand>
</feature>
<dbReference type="GO" id="GO:0008295">
    <property type="term" value="P:spermidine biosynthetic process"/>
    <property type="evidence" value="ECO:0007669"/>
    <property type="project" value="UniProtKB-UniRule"/>
</dbReference>
<feature type="binding site" evidence="5">
    <location>
        <position position="102"/>
    </location>
    <ligand>
        <name>S-methyl-5'-thioadenosine</name>
        <dbReference type="ChEBI" id="CHEBI:17509"/>
    </ligand>
</feature>
<comment type="similarity">
    <text evidence="1 5">Belongs to the spermidine/spermine synthase family.</text>
</comment>
<comment type="pathway">
    <text evidence="5">Amine and polyamine biosynthesis; spermidine biosynthesis; spermidine from putrescine: step 1/1.</text>
</comment>
<evidence type="ECO:0000256" key="3">
    <source>
        <dbReference type="ARBA" id="ARBA00023066"/>
    </source>
</evidence>
<sequence>MLFQPTADAVYGFPNARRLAHVDSTYQRIEVWDTPQLGRMFTLDGRPMTSTGDEFIYHECMVHPAALAHPSPKTALVLGGGDGGAARQLLKHPSIERIVVAELDAEVVRMTREYLAEVQGGAFDDPRVELVVGDAAHYVAAAAEAGAAHAAAAQVAADTATASDSAHAAGPAAAQARAAARGLATATTQFDLVVFDLTPPDSPAAGLYTPDFYMQLKRVMSPGAVLSLHLGSPYFHAERVAGLLDDLRDTFAIVRTMHTFIPLYGSLWMMATASDTLDPAALTAEALARRLAARKIDSLKHYDPALHAGLFSASRSVRDKLSQFLKPSS</sequence>
<dbReference type="InterPro" id="IPR029063">
    <property type="entry name" value="SAM-dependent_MTases_sf"/>
</dbReference>
<feature type="binding site" evidence="5">
    <location>
        <begin position="134"/>
        <end position="135"/>
    </location>
    <ligand>
        <name>S-methyl-5'-thioadenosine</name>
        <dbReference type="ChEBI" id="CHEBI:17509"/>
    </ligand>
</feature>
<dbReference type="InterPro" id="IPR030374">
    <property type="entry name" value="PABS"/>
</dbReference>
<feature type="binding site" evidence="5">
    <location>
        <position position="203"/>
    </location>
    <ligand>
        <name>S-methyl-5'-thioadenosine</name>
        <dbReference type="ChEBI" id="CHEBI:17509"/>
    </ligand>
</feature>
<keyword evidence="2 5" id="KW-0808">Transferase</keyword>
<dbReference type="Proteomes" id="UP000655523">
    <property type="component" value="Unassembled WGS sequence"/>
</dbReference>
<dbReference type="Pfam" id="PF01564">
    <property type="entry name" value="Spermine_synth"/>
    <property type="match status" value="2"/>
</dbReference>
<evidence type="ECO:0000256" key="2">
    <source>
        <dbReference type="ARBA" id="ARBA00022679"/>
    </source>
</evidence>
<dbReference type="EC" id="2.5.1.16" evidence="5"/>
<feature type="binding site" evidence="5">
    <location>
        <position position="27"/>
    </location>
    <ligand>
        <name>S-methyl-5'-thioadenosine</name>
        <dbReference type="ChEBI" id="CHEBI:17509"/>
    </ligand>
</feature>
<dbReference type="Gene3D" id="2.30.140.10">
    <property type="entry name" value="Spermidine synthase, tetramerisation domain"/>
    <property type="match status" value="1"/>
</dbReference>
<comment type="catalytic activity">
    <reaction evidence="5">
        <text>S-adenosyl 3-(methylsulfanyl)propylamine + putrescine = S-methyl-5'-thioadenosine + spermidine + H(+)</text>
        <dbReference type="Rhea" id="RHEA:12721"/>
        <dbReference type="ChEBI" id="CHEBI:15378"/>
        <dbReference type="ChEBI" id="CHEBI:17509"/>
        <dbReference type="ChEBI" id="CHEBI:57443"/>
        <dbReference type="ChEBI" id="CHEBI:57834"/>
        <dbReference type="ChEBI" id="CHEBI:326268"/>
        <dbReference type="EC" id="2.5.1.16"/>
    </reaction>
</comment>
<protein>
    <recommendedName>
        <fullName evidence="5">Polyamine aminopropyltransferase</fullName>
    </recommendedName>
    <alternativeName>
        <fullName evidence="5">Putrescine aminopropyltransferase</fullName>
        <shortName evidence="5">PAPT</shortName>
    </alternativeName>
    <alternativeName>
        <fullName evidence="5">Spermidine synthase</fullName>
        <shortName evidence="5">SPDS</shortName>
        <shortName evidence="5">SPDSY</shortName>
        <ecNumber evidence="5">2.5.1.16</ecNumber>
    </alternativeName>
</protein>
<evidence type="ECO:0000256" key="4">
    <source>
        <dbReference type="ARBA" id="ARBA00023115"/>
    </source>
</evidence>
<evidence type="ECO:0000313" key="9">
    <source>
        <dbReference type="Proteomes" id="UP000655523"/>
    </source>
</evidence>
<evidence type="ECO:0000313" key="8">
    <source>
        <dbReference type="EMBL" id="NPT53468.1"/>
    </source>
</evidence>
<evidence type="ECO:0000256" key="1">
    <source>
        <dbReference type="ARBA" id="ARBA00007867"/>
    </source>
</evidence>
<gene>
    <name evidence="5" type="primary">speE</name>
    <name evidence="8" type="ORF">GNZ13_02265</name>
</gene>
<name>A0A972NJJ8_9BURK</name>
<comment type="caution">
    <text evidence="8">The sequence shown here is derived from an EMBL/GenBank/DDBJ whole genome shotgun (WGS) entry which is preliminary data.</text>
</comment>
<comment type="function">
    <text evidence="5">Catalyzes the irreversible transfer of a propylamine group from the amino donor S-adenosylmethioninamine (decarboxy-AdoMet) to putrescine (1,4-diaminobutane) to yield spermidine.</text>
</comment>
<dbReference type="InterPro" id="IPR001045">
    <property type="entry name" value="Spermi_synthase"/>
</dbReference>